<sequence length="210" mass="24233">MMMKARKDIYNGSAYNFFNMNSDKICFMFCGTGYNYDKPLLHYATSLMLDFGYDIVQVCYTFEQQLFNKPPNVISEKVFNTVDSIVTYYLQTKAYKEVVYIGKSLGTMPIIDFYMQQKTVLPSRYILFTPLLALEHTMQNLIHRHSFLAIGTADPHFTAERLNRLTSHQLTIVEDANHSLEIANNTLESINTCHTILNELNIFLQNGSSF</sequence>
<gene>
    <name evidence="1" type="ORF">FC748_15680</name>
</gene>
<accession>A0ABY2T1T7</accession>
<evidence type="ECO:0000313" key="1">
    <source>
        <dbReference type="EMBL" id="TKI49039.1"/>
    </source>
</evidence>
<evidence type="ECO:0008006" key="3">
    <source>
        <dbReference type="Google" id="ProtNLM"/>
    </source>
</evidence>
<organism evidence="1 2">
    <name type="scientific">Lysinibacillus tabacifolii</name>
    <dbReference type="NCBI Taxonomy" id="1173107"/>
    <lineage>
        <taxon>Bacteria</taxon>
        <taxon>Bacillati</taxon>
        <taxon>Bacillota</taxon>
        <taxon>Bacilli</taxon>
        <taxon>Bacillales</taxon>
        <taxon>Bacillaceae</taxon>
        <taxon>Lysinibacillus</taxon>
    </lineage>
</organism>
<proteinExistence type="predicted"/>
<evidence type="ECO:0000313" key="2">
    <source>
        <dbReference type="Proteomes" id="UP000308330"/>
    </source>
</evidence>
<name>A0ABY2T1T7_9BACI</name>
<keyword evidence="2" id="KW-1185">Reference proteome</keyword>
<comment type="caution">
    <text evidence="1">The sequence shown here is derived from an EMBL/GenBank/DDBJ whole genome shotgun (WGS) entry which is preliminary data.</text>
</comment>
<dbReference type="EMBL" id="SZPT01000002">
    <property type="protein sequence ID" value="TKI49039.1"/>
    <property type="molecule type" value="Genomic_DNA"/>
</dbReference>
<dbReference type="InterPro" id="IPR017018">
    <property type="entry name" value="UCP033634"/>
</dbReference>
<reference evidence="1 2" key="1">
    <citation type="submission" date="2019-04" db="EMBL/GenBank/DDBJ databases">
        <title>Lysinibacillus genome sequencing.</title>
        <authorList>
            <person name="Dunlap C."/>
        </authorList>
    </citation>
    <scope>NUCLEOTIDE SEQUENCE [LARGE SCALE GENOMIC DNA]</scope>
    <source>
        <strain evidence="1 2">KCTC 33042</strain>
    </source>
</reference>
<protein>
    <recommendedName>
        <fullName evidence="3">Alpha/beta hydrolase</fullName>
    </recommendedName>
</protein>
<dbReference type="PIRSF" id="PIRSF033634">
    <property type="entry name" value="UCP033634"/>
    <property type="match status" value="1"/>
</dbReference>
<dbReference type="Proteomes" id="UP000308330">
    <property type="component" value="Unassembled WGS sequence"/>
</dbReference>